<dbReference type="PANTHER" id="PTHR42879:SF2">
    <property type="entry name" value="3-OXOACYL-[ACYL-CARRIER-PROTEIN] REDUCTASE FABG"/>
    <property type="match status" value="1"/>
</dbReference>
<dbReference type="EC" id="1.3.1.58" evidence="6"/>
<evidence type="ECO:0000256" key="1">
    <source>
        <dbReference type="ARBA" id="ARBA00006484"/>
    </source>
</evidence>
<evidence type="ECO:0000256" key="6">
    <source>
        <dbReference type="ARBA" id="ARBA00066455"/>
    </source>
</evidence>
<comment type="pathway">
    <text evidence="5">Aromatic compound metabolism; p-cumate degradation; acetaldehyde and pyruvate from p-cumate: step 2/7.</text>
</comment>
<evidence type="ECO:0000256" key="2">
    <source>
        <dbReference type="ARBA" id="ARBA00023002"/>
    </source>
</evidence>
<dbReference type="Pfam" id="PF13561">
    <property type="entry name" value="adh_short_C2"/>
    <property type="match status" value="1"/>
</dbReference>
<accession>A0AAJ2BKE4</accession>
<proteinExistence type="inferred from homology"/>
<reference evidence="8" key="1">
    <citation type="submission" date="2023-08" db="EMBL/GenBank/DDBJ databases">
        <title>Functional and genomic diversity of the sorghum phyllosphere microbiome.</title>
        <authorList>
            <person name="Shade A."/>
        </authorList>
    </citation>
    <scope>NUCLEOTIDE SEQUENCE</scope>
    <source>
        <strain evidence="8">SORGH_AS_0201</strain>
    </source>
</reference>
<protein>
    <recommendedName>
        <fullName evidence="7">2,3-dihydroxy-2,3-dihydro-p-cumate dehydrogenase</fullName>
        <ecNumber evidence="6">1.3.1.58</ecNumber>
    </recommendedName>
    <alternativeName>
        <fullName evidence="3">Biphenyl-2,3-dihydro-2,3-diol dehydrogenase</fullName>
    </alternativeName>
</protein>
<evidence type="ECO:0000313" key="9">
    <source>
        <dbReference type="Proteomes" id="UP001268036"/>
    </source>
</evidence>
<dbReference type="Proteomes" id="UP001268036">
    <property type="component" value="Unassembled WGS sequence"/>
</dbReference>
<dbReference type="PRINTS" id="PR00081">
    <property type="entry name" value="GDHRDH"/>
</dbReference>
<dbReference type="PRINTS" id="PR00080">
    <property type="entry name" value="SDRFAMILY"/>
</dbReference>
<comment type="similarity">
    <text evidence="1">Belongs to the short-chain dehydrogenases/reductases (SDR) family.</text>
</comment>
<sequence>MMDLQLHDRTALVTGASMGIGTGIARVLAAEGVRLAITARRRDALEALAEEIVAAGHARPLVIAADITDAEDVQRLAREAEQGLGRVDILVNNAGGTRPLSVTADDAAWDEAWALNFTATRRLTQALLDGMRERRWGRIVNFSGSMEPRDVNGAGTAKAAIQFWSKGLASQLAAEGITVNTIAPGRINSEQILQRLHPTPEARQAFIARHIPIGYFGEPEDVGHVVAFLASPLARYLTGDVIAVDGGMHAYAH</sequence>
<dbReference type="RefSeq" id="WP_309760937.1">
    <property type="nucleotide sequence ID" value="NZ_JAVJAF010000001.1"/>
</dbReference>
<evidence type="ECO:0000256" key="5">
    <source>
        <dbReference type="ARBA" id="ARBA00060518"/>
    </source>
</evidence>
<dbReference type="GO" id="GO:0018511">
    <property type="term" value="F:2,3-dihydroxy-2,3-dihydro-p-cumate dehydrogenase activity"/>
    <property type="evidence" value="ECO:0007669"/>
    <property type="project" value="UniProtKB-EC"/>
</dbReference>
<dbReference type="InterPro" id="IPR050259">
    <property type="entry name" value="SDR"/>
</dbReference>
<name>A0AAJ2BKE4_9PSED</name>
<evidence type="ECO:0000256" key="4">
    <source>
        <dbReference type="ARBA" id="ARBA00050226"/>
    </source>
</evidence>
<dbReference type="Gene3D" id="3.40.50.720">
    <property type="entry name" value="NAD(P)-binding Rossmann-like Domain"/>
    <property type="match status" value="1"/>
</dbReference>
<evidence type="ECO:0000256" key="3">
    <source>
        <dbReference type="ARBA" id="ARBA00042907"/>
    </source>
</evidence>
<comment type="caution">
    <text evidence="8">The sequence shown here is derived from an EMBL/GenBank/DDBJ whole genome shotgun (WGS) entry which is preliminary data.</text>
</comment>
<keyword evidence="2 8" id="KW-0560">Oxidoreductase</keyword>
<dbReference type="PANTHER" id="PTHR42879">
    <property type="entry name" value="3-OXOACYL-(ACYL-CARRIER-PROTEIN) REDUCTASE"/>
    <property type="match status" value="1"/>
</dbReference>
<dbReference type="FunFam" id="3.40.50.720:FF:000173">
    <property type="entry name" value="3-oxoacyl-[acyl-carrier protein] reductase"/>
    <property type="match status" value="1"/>
</dbReference>
<dbReference type="AlphaFoldDB" id="A0AAJ2BKE4"/>
<dbReference type="EMBL" id="JAVJAF010000001">
    <property type="protein sequence ID" value="MDR6235996.1"/>
    <property type="molecule type" value="Genomic_DNA"/>
</dbReference>
<evidence type="ECO:0000256" key="7">
    <source>
        <dbReference type="ARBA" id="ARBA00073443"/>
    </source>
</evidence>
<dbReference type="InterPro" id="IPR002347">
    <property type="entry name" value="SDR_fam"/>
</dbReference>
<organism evidence="8 9">
    <name type="scientific">Pseudomonas oryzihabitans</name>
    <dbReference type="NCBI Taxonomy" id="47885"/>
    <lineage>
        <taxon>Bacteria</taxon>
        <taxon>Pseudomonadati</taxon>
        <taxon>Pseudomonadota</taxon>
        <taxon>Gammaproteobacteria</taxon>
        <taxon>Pseudomonadales</taxon>
        <taxon>Pseudomonadaceae</taxon>
        <taxon>Pseudomonas</taxon>
    </lineage>
</organism>
<comment type="catalytic activity">
    <reaction evidence="4">
        <text>(2R,3S)-2,3-dihydroxy-2,3-dihydro-p-cumate + NAD(+) = 2,3-dihydroxy-p-cumate + NADH + H(+)</text>
        <dbReference type="Rhea" id="RHEA:23772"/>
        <dbReference type="ChEBI" id="CHEBI:15378"/>
        <dbReference type="ChEBI" id="CHEBI:36647"/>
        <dbReference type="ChEBI" id="CHEBI:57540"/>
        <dbReference type="ChEBI" id="CHEBI:57945"/>
        <dbReference type="ChEBI" id="CHEBI:58420"/>
        <dbReference type="EC" id="1.3.1.58"/>
    </reaction>
</comment>
<dbReference type="SUPFAM" id="SSF51735">
    <property type="entry name" value="NAD(P)-binding Rossmann-fold domains"/>
    <property type="match status" value="1"/>
</dbReference>
<dbReference type="InterPro" id="IPR036291">
    <property type="entry name" value="NAD(P)-bd_dom_sf"/>
</dbReference>
<evidence type="ECO:0000313" key="8">
    <source>
        <dbReference type="EMBL" id="MDR6235996.1"/>
    </source>
</evidence>
<gene>
    <name evidence="8" type="ORF">QE440_003737</name>
</gene>